<dbReference type="InterPro" id="IPR036116">
    <property type="entry name" value="FN3_sf"/>
</dbReference>
<feature type="domain" description="Fibronectin type-III" evidence="4">
    <location>
        <begin position="476"/>
        <end position="567"/>
    </location>
</feature>
<keyword evidence="2" id="KW-0677">Repeat</keyword>
<sequence>MDMNAGYLKSFALGLMALASVLCVQKALATDVSGTLSSDTVWGVSGSPYVVTGTVLVSSGVKLTVEAGVEVKFDSGTSLQVFGELVAQGTSSSGITFTSTQDSKAAGDWGQIVFYDSSVDASYDGNGDYASGSILEYCTVEYGGGILLNLGNPFINQGTIRYHSGRGIKTDNYNSSNNSATLKITNNTISNNAGGVHLYGLGTVLISGNTISNNSVSGSGAGIKIDGGAGVTISGNTIENNVAESEGGGIGGGGGYQVLNNVIKGNQAREGGGIKGGGTITGNVIRGNTATESKGGGFYDNSSGTFSNNYVLSNTGGGIYSQNGQSSITGNIIAGNTGGALHYTSGQSDSRSVSSNTIFNNTGSPVVYLKSDNDNGSLEVKNNTIVGNSGSPTVSLGKSSSASAPVFSYNNIYGNSGTYELATTIALGTDLDAENNYWGTSDASAIATKVYDWNEDDSLGFVDYTPHETTLITSNPITPPSGLSGQAGPTTMQLSWTANSESDIAGYKVYYDTDGSGYPYANSVSTGSTGTTYTLTGLSTGTTYYVAVAAIDGDGNESWVSTEVSGT</sequence>
<dbReference type="PANTHER" id="PTHR47653">
    <property type="entry name" value="PROTEIN BARK BEETLE"/>
    <property type="match status" value="1"/>
</dbReference>
<evidence type="ECO:0000256" key="3">
    <source>
        <dbReference type="ARBA" id="ARBA00023180"/>
    </source>
</evidence>
<dbReference type="InterPro" id="IPR013783">
    <property type="entry name" value="Ig-like_fold"/>
</dbReference>
<dbReference type="SMART" id="SM00060">
    <property type="entry name" value="FN3"/>
    <property type="match status" value="1"/>
</dbReference>
<protein>
    <recommendedName>
        <fullName evidence="4">Fibronectin type-III domain-containing protein</fullName>
    </recommendedName>
</protein>
<dbReference type="PANTHER" id="PTHR47653:SF1">
    <property type="entry name" value="DELETED IN MALIGNANT BRAIN TUMORS 1 PROTEIN"/>
    <property type="match status" value="1"/>
</dbReference>
<dbReference type="InterPro" id="IPR003961">
    <property type="entry name" value="FN3_dom"/>
</dbReference>
<reference evidence="5" key="1">
    <citation type="submission" date="2018-05" db="EMBL/GenBank/DDBJ databases">
        <authorList>
            <person name="Lanie J.A."/>
            <person name="Ng W.-L."/>
            <person name="Kazmierczak K.M."/>
            <person name="Andrzejewski T.M."/>
            <person name="Davidsen T.M."/>
            <person name="Wayne K.J."/>
            <person name="Tettelin H."/>
            <person name="Glass J.I."/>
            <person name="Rusch D."/>
            <person name="Podicherti R."/>
            <person name="Tsui H.-C.T."/>
            <person name="Winkler M.E."/>
        </authorList>
    </citation>
    <scope>NUCLEOTIDE SEQUENCE</scope>
</reference>
<dbReference type="Gene3D" id="2.160.20.10">
    <property type="entry name" value="Single-stranded right-handed beta-helix, Pectin lyase-like"/>
    <property type="match status" value="2"/>
</dbReference>
<keyword evidence="3" id="KW-0325">Glycoprotein</keyword>
<dbReference type="InterPro" id="IPR022441">
    <property type="entry name" value="Para_beta_helix_rpt-2"/>
</dbReference>
<dbReference type="PROSITE" id="PS50853">
    <property type="entry name" value="FN3"/>
    <property type="match status" value="1"/>
</dbReference>
<dbReference type="Gene3D" id="2.60.40.10">
    <property type="entry name" value="Immunoglobulins"/>
    <property type="match status" value="1"/>
</dbReference>
<dbReference type="SMART" id="SM00710">
    <property type="entry name" value="PbH1"/>
    <property type="match status" value="7"/>
</dbReference>
<dbReference type="SUPFAM" id="SSF49265">
    <property type="entry name" value="Fibronectin type III"/>
    <property type="match status" value="1"/>
</dbReference>
<evidence type="ECO:0000259" key="4">
    <source>
        <dbReference type="PROSITE" id="PS50853"/>
    </source>
</evidence>
<dbReference type="InterPro" id="IPR006626">
    <property type="entry name" value="PbH1"/>
</dbReference>
<organism evidence="5">
    <name type="scientific">marine metagenome</name>
    <dbReference type="NCBI Taxonomy" id="408172"/>
    <lineage>
        <taxon>unclassified sequences</taxon>
        <taxon>metagenomes</taxon>
        <taxon>ecological metagenomes</taxon>
    </lineage>
</organism>
<evidence type="ECO:0000313" key="5">
    <source>
        <dbReference type="EMBL" id="SVB05847.1"/>
    </source>
</evidence>
<dbReference type="Pfam" id="PF13229">
    <property type="entry name" value="Beta_helix"/>
    <property type="match status" value="1"/>
</dbReference>
<dbReference type="SUPFAM" id="SSF51126">
    <property type="entry name" value="Pectin lyase-like"/>
    <property type="match status" value="2"/>
</dbReference>
<dbReference type="EMBL" id="UINC01027128">
    <property type="protein sequence ID" value="SVB05847.1"/>
    <property type="molecule type" value="Genomic_DNA"/>
</dbReference>
<feature type="non-terminal residue" evidence="5">
    <location>
        <position position="567"/>
    </location>
</feature>
<dbReference type="InterPro" id="IPR039448">
    <property type="entry name" value="Beta_helix"/>
</dbReference>
<dbReference type="InterPro" id="IPR053243">
    <property type="entry name" value="SJ_maturation_regulator"/>
</dbReference>
<evidence type="ECO:0000256" key="1">
    <source>
        <dbReference type="ARBA" id="ARBA00022729"/>
    </source>
</evidence>
<dbReference type="GO" id="GO:0016020">
    <property type="term" value="C:membrane"/>
    <property type="evidence" value="ECO:0007669"/>
    <property type="project" value="TreeGrafter"/>
</dbReference>
<gene>
    <name evidence="5" type="ORF">METZ01_LOCUS158701</name>
</gene>
<dbReference type="GO" id="GO:0045217">
    <property type="term" value="P:cell-cell junction maintenance"/>
    <property type="evidence" value="ECO:0007669"/>
    <property type="project" value="TreeGrafter"/>
</dbReference>
<dbReference type="InterPro" id="IPR011050">
    <property type="entry name" value="Pectin_lyase_fold/virulence"/>
</dbReference>
<dbReference type="NCBIfam" id="TIGR03804">
    <property type="entry name" value="para_beta_helix"/>
    <property type="match status" value="1"/>
</dbReference>
<keyword evidence="1" id="KW-0732">Signal</keyword>
<proteinExistence type="predicted"/>
<evidence type="ECO:0000256" key="2">
    <source>
        <dbReference type="ARBA" id="ARBA00022737"/>
    </source>
</evidence>
<dbReference type="AlphaFoldDB" id="A0A382AXY3"/>
<dbReference type="InterPro" id="IPR012334">
    <property type="entry name" value="Pectin_lyas_fold"/>
</dbReference>
<name>A0A382AXY3_9ZZZZ</name>
<dbReference type="Pfam" id="PF00041">
    <property type="entry name" value="fn3"/>
    <property type="match status" value="1"/>
</dbReference>
<accession>A0A382AXY3</accession>